<evidence type="ECO:0000256" key="3">
    <source>
        <dbReference type="ARBA" id="ARBA00022989"/>
    </source>
</evidence>
<comment type="subcellular location">
    <subcellularLocation>
        <location evidence="1">Membrane</location>
        <topology evidence="1">Single-pass membrane protein</topology>
    </subcellularLocation>
</comment>
<dbReference type="EMBL" id="JAFKCU010000001">
    <property type="protein sequence ID" value="MBN7814702.1"/>
    <property type="molecule type" value="Genomic_DNA"/>
</dbReference>
<keyword evidence="2 6" id="KW-0812">Transmembrane</keyword>
<evidence type="ECO:0000313" key="7">
    <source>
        <dbReference type="EMBL" id="MBN7814702.1"/>
    </source>
</evidence>
<keyword evidence="5" id="KW-0175">Coiled coil</keyword>
<dbReference type="InterPro" id="IPR050739">
    <property type="entry name" value="MFP"/>
</dbReference>
<proteinExistence type="predicted"/>
<keyword evidence="4 6" id="KW-0472">Membrane</keyword>
<keyword evidence="3 6" id="KW-1133">Transmembrane helix</keyword>
<comment type="caution">
    <text evidence="7">The sequence shown here is derived from an EMBL/GenBank/DDBJ whole genome shotgun (WGS) entry which is preliminary data.</text>
</comment>
<evidence type="ECO:0000256" key="2">
    <source>
        <dbReference type="ARBA" id="ARBA00022692"/>
    </source>
</evidence>
<sequence length="434" mass="49913">MPLRNQNIDDLNLRSEEVQEIISTPPSWLIRWGITLVFIITCFLIFLSFFIKYPDFINSRIMVTTLEPTEKIIAVNSGQIEKFFLANREKVKAGQPIAIIKNASDLRSVMMLKKIIEGITFTESNDFYFPMDSLSGADLGEIEPAFVVFERNYLEYRLLKRLQPALIQLERNKKSILEIQERLNSQYAQKEILERKLIIVEKDFNRNLLLFEDGVIAEKDFERKELEYLQMQEQANGIAITISQLQEALFNAGHLLKSTQMTKEQEESRVLISLIQSYYALKRALKEWERNYLLISSTDGQVSFQGIWGENQFVKTGEHVFTILPEQRSDLLGKMIVSSKNTGKINVGQRVLIKLDNFPFQQFGTISGKVGSISVSPDEEGNYLVYCTLPLGTRTSFGKQIQINQELLGTAEIITQDLSVAERLFFKLKSINEY</sequence>
<evidence type="ECO:0000256" key="4">
    <source>
        <dbReference type="ARBA" id="ARBA00023136"/>
    </source>
</evidence>
<feature type="transmembrane region" description="Helical" evidence="6">
    <location>
        <begin position="29"/>
        <end position="51"/>
    </location>
</feature>
<accession>A0ABS3CC66</accession>
<organism evidence="7 8">
    <name type="scientific">Algoriphagus pacificus</name>
    <dbReference type="NCBI Taxonomy" id="2811234"/>
    <lineage>
        <taxon>Bacteria</taxon>
        <taxon>Pseudomonadati</taxon>
        <taxon>Bacteroidota</taxon>
        <taxon>Cytophagia</taxon>
        <taxon>Cytophagales</taxon>
        <taxon>Cyclobacteriaceae</taxon>
        <taxon>Algoriphagus</taxon>
    </lineage>
</organism>
<name>A0ABS3CC66_9BACT</name>
<dbReference type="Proteomes" id="UP000664480">
    <property type="component" value="Unassembled WGS sequence"/>
</dbReference>
<keyword evidence="8" id="KW-1185">Reference proteome</keyword>
<dbReference type="PRINTS" id="PR01490">
    <property type="entry name" value="RTXTOXIND"/>
</dbReference>
<feature type="coiled-coil region" evidence="5">
    <location>
        <begin position="166"/>
        <end position="196"/>
    </location>
</feature>
<dbReference type="RefSeq" id="WP_206585329.1">
    <property type="nucleotide sequence ID" value="NZ_JAFKCU010000001.1"/>
</dbReference>
<dbReference type="PANTHER" id="PTHR30386">
    <property type="entry name" value="MEMBRANE FUSION SUBUNIT OF EMRAB-TOLC MULTIDRUG EFFLUX PUMP"/>
    <property type="match status" value="1"/>
</dbReference>
<evidence type="ECO:0000313" key="8">
    <source>
        <dbReference type="Proteomes" id="UP000664480"/>
    </source>
</evidence>
<evidence type="ECO:0000256" key="5">
    <source>
        <dbReference type="SAM" id="Coils"/>
    </source>
</evidence>
<evidence type="ECO:0000256" key="6">
    <source>
        <dbReference type="SAM" id="Phobius"/>
    </source>
</evidence>
<evidence type="ECO:0000256" key="1">
    <source>
        <dbReference type="ARBA" id="ARBA00004167"/>
    </source>
</evidence>
<protein>
    <submittedName>
        <fullName evidence="7">HlyD family efflux transporter periplasmic adaptor subunit</fullName>
    </submittedName>
</protein>
<gene>
    <name evidence="7" type="ORF">J0A69_04645</name>
</gene>
<reference evidence="7 8" key="1">
    <citation type="submission" date="2021-03" db="EMBL/GenBank/DDBJ databases">
        <title>novel species isolated from a fishpond in China.</title>
        <authorList>
            <person name="Lu H."/>
            <person name="Cai Z."/>
        </authorList>
    </citation>
    <scope>NUCLEOTIDE SEQUENCE [LARGE SCALE GENOMIC DNA]</scope>
    <source>
        <strain evidence="7 8">YJ13C</strain>
    </source>
</reference>
<dbReference type="PANTHER" id="PTHR30386:SF26">
    <property type="entry name" value="TRANSPORT PROTEIN COMB"/>
    <property type="match status" value="1"/>
</dbReference>